<accession>A0AAV0XAI3</accession>
<reference evidence="1 2" key="1">
    <citation type="submission" date="2023-01" db="EMBL/GenBank/DDBJ databases">
        <authorList>
            <person name="Whitehead M."/>
        </authorList>
    </citation>
    <scope>NUCLEOTIDE SEQUENCE [LARGE SCALE GENOMIC DNA]</scope>
</reference>
<dbReference type="Proteomes" id="UP001160148">
    <property type="component" value="Unassembled WGS sequence"/>
</dbReference>
<sequence length="161" mass="17839">MRRTEDLPEFRNIEICSPIVKRVLLVVEQRNIVVKSAKSVLLANALRDTAVRRSLYLVMPALFPQRLDVTEFLTLILGGDRTAPTISESNSPEGTTGTEDVPQFRQSCVETVPADLQWPSTVTHIFTPKVERCTVTDSWKFAGIRAGTAARVVLCGIGDVR</sequence>
<comment type="caution">
    <text evidence="1">The sequence shown here is derived from an EMBL/GenBank/DDBJ whole genome shotgun (WGS) entry which is preliminary data.</text>
</comment>
<keyword evidence="2" id="KW-1185">Reference proteome</keyword>
<proteinExistence type="predicted"/>
<dbReference type="AlphaFoldDB" id="A0AAV0XAI3"/>
<protein>
    <submittedName>
        <fullName evidence="1">Uncharacterized protein</fullName>
    </submittedName>
</protein>
<evidence type="ECO:0000313" key="2">
    <source>
        <dbReference type="Proteomes" id="UP001160148"/>
    </source>
</evidence>
<gene>
    <name evidence="1" type="ORF">MEUPH1_LOCUS20132</name>
</gene>
<name>A0AAV0XAI3_9HEMI</name>
<evidence type="ECO:0000313" key="1">
    <source>
        <dbReference type="EMBL" id="CAI6365414.1"/>
    </source>
</evidence>
<dbReference type="EMBL" id="CARXXK010000004">
    <property type="protein sequence ID" value="CAI6365414.1"/>
    <property type="molecule type" value="Genomic_DNA"/>
</dbReference>
<organism evidence="1 2">
    <name type="scientific">Macrosiphum euphorbiae</name>
    <name type="common">potato aphid</name>
    <dbReference type="NCBI Taxonomy" id="13131"/>
    <lineage>
        <taxon>Eukaryota</taxon>
        <taxon>Metazoa</taxon>
        <taxon>Ecdysozoa</taxon>
        <taxon>Arthropoda</taxon>
        <taxon>Hexapoda</taxon>
        <taxon>Insecta</taxon>
        <taxon>Pterygota</taxon>
        <taxon>Neoptera</taxon>
        <taxon>Paraneoptera</taxon>
        <taxon>Hemiptera</taxon>
        <taxon>Sternorrhyncha</taxon>
        <taxon>Aphidomorpha</taxon>
        <taxon>Aphidoidea</taxon>
        <taxon>Aphididae</taxon>
        <taxon>Macrosiphini</taxon>
        <taxon>Macrosiphum</taxon>
    </lineage>
</organism>